<dbReference type="RefSeq" id="WP_342589382.1">
    <property type="nucleotide sequence ID" value="NZ_JAGGLG010000001.1"/>
</dbReference>
<dbReference type="Pfam" id="PF02812">
    <property type="entry name" value="ELFV_dehydrog_N"/>
    <property type="match status" value="1"/>
</dbReference>
<gene>
    <name evidence="6" type="ORF">J2Z79_000078</name>
</gene>
<dbReference type="CDD" id="cd01075">
    <property type="entry name" value="NAD_bind_Leu_Phe_Val_DH"/>
    <property type="match status" value="1"/>
</dbReference>
<reference evidence="6 7" key="1">
    <citation type="submission" date="2021-03" db="EMBL/GenBank/DDBJ databases">
        <title>Genomic Encyclopedia of Type Strains, Phase IV (KMG-IV): sequencing the most valuable type-strain genomes for metagenomic binning, comparative biology and taxonomic classification.</title>
        <authorList>
            <person name="Goeker M."/>
        </authorList>
    </citation>
    <scope>NUCLEOTIDE SEQUENCE [LARGE SCALE GENOMIC DNA]</scope>
    <source>
        <strain evidence="6 7">DSM 27138</strain>
    </source>
</reference>
<keyword evidence="7" id="KW-1185">Reference proteome</keyword>
<evidence type="ECO:0000313" key="7">
    <source>
        <dbReference type="Proteomes" id="UP001519289"/>
    </source>
</evidence>
<comment type="similarity">
    <text evidence="1 4">Belongs to the Glu/Leu/Phe/Val dehydrogenases family.</text>
</comment>
<evidence type="ECO:0000259" key="5">
    <source>
        <dbReference type="SMART" id="SM00839"/>
    </source>
</evidence>
<dbReference type="InterPro" id="IPR006096">
    <property type="entry name" value="Glu/Leu/Phe/Val/Trp_DH_C"/>
</dbReference>
<evidence type="ECO:0000256" key="3">
    <source>
        <dbReference type="ARBA" id="ARBA00023027"/>
    </source>
</evidence>
<dbReference type="InterPro" id="IPR046346">
    <property type="entry name" value="Aminoacid_DH-like_N_sf"/>
</dbReference>
<dbReference type="SMART" id="SM00839">
    <property type="entry name" value="ELFV_dehydrog"/>
    <property type="match status" value="1"/>
</dbReference>
<evidence type="ECO:0000313" key="6">
    <source>
        <dbReference type="EMBL" id="MBP2016705.1"/>
    </source>
</evidence>
<dbReference type="InterPro" id="IPR006097">
    <property type="entry name" value="Glu/Leu/Phe/Val/Trp_DH_dimer"/>
</dbReference>
<dbReference type="InterPro" id="IPR006095">
    <property type="entry name" value="Glu/Leu/Phe/Val/Trp_DH"/>
</dbReference>
<name>A0ABS4JMD7_9FIRM</name>
<dbReference type="Gene3D" id="3.40.50.720">
    <property type="entry name" value="NAD(P)-binding Rossmann-like Domain"/>
    <property type="match status" value="1"/>
</dbReference>
<accession>A0ABS4JMD7</accession>
<protein>
    <submittedName>
        <fullName evidence="6">Leucine dehydrogenase</fullName>
        <ecNumber evidence="6">1.4.1.9</ecNumber>
    </submittedName>
</protein>
<dbReference type="SUPFAM" id="SSF51735">
    <property type="entry name" value="NAD(P)-binding Rossmann-fold domains"/>
    <property type="match status" value="1"/>
</dbReference>
<dbReference type="Gene3D" id="3.40.50.10860">
    <property type="entry name" value="Leucine Dehydrogenase, chain A, domain 1"/>
    <property type="match status" value="1"/>
</dbReference>
<dbReference type="PRINTS" id="PR00082">
    <property type="entry name" value="GLFDHDRGNASE"/>
</dbReference>
<organism evidence="6 7">
    <name type="scientific">Symbiobacterium terraclitae</name>
    <dbReference type="NCBI Taxonomy" id="557451"/>
    <lineage>
        <taxon>Bacteria</taxon>
        <taxon>Bacillati</taxon>
        <taxon>Bacillota</taxon>
        <taxon>Clostridia</taxon>
        <taxon>Eubacteriales</taxon>
        <taxon>Symbiobacteriaceae</taxon>
        <taxon>Symbiobacterium</taxon>
    </lineage>
</organism>
<feature type="domain" description="Glutamate/phenylalanine/leucine/valine/L-tryptophan dehydrogenase C-terminal" evidence="5">
    <location>
        <begin position="144"/>
        <end position="352"/>
    </location>
</feature>
<dbReference type="PANTHER" id="PTHR42722:SF1">
    <property type="entry name" value="VALINE DEHYDROGENASE"/>
    <property type="match status" value="1"/>
</dbReference>
<dbReference type="GO" id="GO:0050049">
    <property type="term" value="F:L-leucine dehydrogenase activity"/>
    <property type="evidence" value="ECO:0007669"/>
    <property type="project" value="UniProtKB-EC"/>
</dbReference>
<dbReference type="Pfam" id="PF00208">
    <property type="entry name" value="ELFV_dehydrog"/>
    <property type="match status" value="2"/>
</dbReference>
<dbReference type="Proteomes" id="UP001519289">
    <property type="component" value="Unassembled WGS sequence"/>
</dbReference>
<dbReference type="InterPro" id="IPR016211">
    <property type="entry name" value="Glu/Phe/Leu/Val/Trp_DH_bac/arc"/>
</dbReference>
<dbReference type="EMBL" id="JAGGLG010000001">
    <property type="protein sequence ID" value="MBP2016705.1"/>
    <property type="molecule type" value="Genomic_DNA"/>
</dbReference>
<evidence type="ECO:0000256" key="2">
    <source>
        <dbReference type="ARBA" id="ARBA00023002"/>
    </source>
</evidence>
<keyword evidence="2 4" id="KW-0560">Oxidoreductase</keyword>
<dbReference type="PIRSF" id="PIRSF000188">
    <property type="entry name" value="Phe_leu_dh"/>
    <property type="match status" value="1"/>
</dbReference>
<dbReference type="PANTHER" id="PTHR42722">
    <property type="entry name" value="LEUCINE DEHYDROGENASE"/>
    <property type="match status" value="1"/>
</dbReference>
<keyword evidence="3" id="KW-0520">NAD</keyword>
<evidence type="ECO:0000256" key="1">
    <source>
        <dbReference type="ARBA" id="ARBA00006382"/>
    </source>
</evidence>
<comment type="caution">
    <text evidence="6">The sequence shown here is derived from an EMBL/GenBank/DDBJ whole genome shotgun (WGS) entry which is preliminary data.</text>
</comment>
<proteinExistence type="inferred from homology"/>
<sequence length="357" mass="39307">MGVFERMIRDGHEQVVFCYDKTTGLRAIIAIHDTTLGPALGGCRMWPYESEEAALEDALRLAKGMTYKSAASGQNHGGGKIVIWGDPATERSEELFRALGRFVGTMGGRIVTGTDVGTDKADFVWAKQESPWFVGLPEEEGGSGDTAVLTAYGVWKGMKACVRFRWGDDSLKGRRVALQGLGKVGRRLLEHLLEEGARVTVTDVRPERIAEVCASHPEVEGVAPEEIYDQECDIFSPSALGGVLNDETIPRLRCAIVAGSANNQLAEMRHGQMLHDRGILYAPDYVINAGGLIQVADEIMGYNPERARRKTAAIYDLLLQIFAISQEEGIPAYLAADRLAERRIERVGWLRRIYTPE</sequence>
<evidence type="ECO:0000256" key="4">
    <source>
        <dbReference type="RuleBase" id="RU004417"/>
    </source>
</evidence>
<dbReference type="InterPro" id="IPR036291">
    <property type="entry name" value="NAD(P)-bd_dom_sf"/>
</dbReference>
<dbReference type="EC" id="1.4.1.9" evidence="6"/>
<dbReference type="SUPFAM" id="SSF53223">
    <property type="entry name" value="Aminoacid dehydrogenase-like, N-terminal domain"/>
    <property type="match status" value="1"/>
</dbReference>